<evidence type="ECO:0000313" key="4">
    <source>
        <dbReference type="EMBL" id="KAG0279405.1"/>
    </source>
</evidence>
<feature type="coiled-coil region" evidence="1">
    <location>
        <begin position="48"/>
        <end position="89"/>
    </location>
</feature>
<dbReference type="InterPro" id="IPR024463">
    <property type="entry name" value="Transposase_TnpC_homeodom"/>
</dbReference>
<evidence type="ECO:0000313" key="5">
    <source>
        <dbReference type="Proteomes" id="UP000823405"/>
    </source>
</evidence>
<protein>
    <recommendedName>
        <fullName evidence="3">Transposase TnpC homeodomain domain-containing protein</fullName>
    </recommendedName>
</protein>
<feature type="domain" description="Transposase TnpC homeodomain" evidence="3">
    <location>
        <begin position="78"/>
        <end position="151"/>
    </location>
</feature>
<organism evidence="4 5">
    <name type="scientific">Linnemannia gamsii</name>
    <dbReference type="NCBI Taxonomy" id="64522"/>
    <lineage>
        <taxon>Eukaryota</taxon>
        <taxon>Fungi</taxon>
        <taxon>Fungi incertae sedis</taxon>
        <taxon>Mucoromycota</taxon>
        <taxon>Mortierellomycotina</taxon>
        <taxon>Mortierellomycetes</taxon>
        <taxon>Mortierellales</taxon>
        <taxon>Mortierellaceae</taxon>
        <taxon>Linnemannia</taxon>
    </lineage>
</organism>
<evidence type="ECO:0000259" key="3">
    <source>
        <dbReference type="Pfam" id="PF13007"/>
    </source>
</evidence>
<keyword evidence="5" id="KW-1185">Reference proteome</keyword>
<dbReference type="Proteomes" id="UP000823405">
    <property type="component" value="Unassembled WGS sequence"/>
</dbReference>
<name>A0A9P6QNG7_9FUNG</name>
<sequence>MLESAKEEFILPIDFALPEVTLPAVLPTDVAALTALLYRQQQAYEACQMEARNAISQARDEISQAHNEISQARDQIRRLIEQIILARRRQFGPSSEQMSGQGRLFDEAEVLAEATTEAEDIAPQAPKSEGREKPARGKRGPLPAELKRVEIVHEVPEAERTCACGTPMVIIGQDVSEQLDIVPMQ</sequence>
<accession>A0A9P6QNG7</accession>
<feature type="region of interest" description="Disordered" evidence="2">
    <location>
        <begin position="116"/>
        <end position="144"/>
    </location>
</feature>
<dbReference type="AlphaFoldDB" id="A0A9P6QNG7"/>
<reference evidence="4" key="1">
    <citation type="journal article" date="2020" name="Fungal Divers.">
        <title>Resolving the Mortierellaceae phylogeny through synthesis of multi-gene phylogenetics and phylogenomics.</title>
        <authorList>
            <person name="Vandepol N."/>
            <person name="Liber J."/>
            <person name="Desiro A."/>
            <person name="Na H."/>
            <person name="Kennedy M."/>
            <person name="Barry K."/>
            <person name="Grigoriev I.V."/>
            <person name="Miller A.N."/>
            <person name="O'Donnell K."/>
            <person name="Stajich J.E."/>
            <person name="Bonito G."/>
        </authorList>
    </citation>
    <scope>NUCLEOTIDE SEQUENCE</scope>
    <source>
        <strain evidence="4">NVP60</strain>
    </source>
</reference>
<feature type="non-terminal residue" evidence="4">
    <location>
        <position position="185"/>
    </location>
</feature>
<evidence type="ECO:0000256" key="1">
    <source>
        <dbReference type="SAM" id="Coils"/>
    </source>
</evidence>
<comment type="caution">
    <text evidence="4">The sequence shown here is derived from an EMBL/GenBank/DDBJ whole genome shotgun (WGS) entry which is preliminary data.</text>
</comment>
<gene>
    <name evidence="4" type="ORF">BGZ97_009578</name>
</gene>
<dbReference type="EMBL" id="JAAAIN010004637">
    <property type="protein sequence ID" value="KAG0279405.1"/>
    <property type="molecule type" value="Genomic_DNA"/>
</dbReference>
<proteinExistence type="predicted"/>
<keyword evidence="1" id="KW-0175">Coiled coil</keyword>
<evidence type="ECO:0000256" key="2">
    <source>
        <dbReference type="SAM" id="MobiDB-lite"/>
    </source>
</evidence>
<dbReference type="Pfam" id="PF13007">
    <property type="entry name" value="LZ_Tnp_IS66"/>
    <property type="match status" value="1"/>
</dbReference>
<dbReference type="OrthoDB" id="8299751at2759"/>